<dbReference type="AlphaFoldDB" id="A0A0E9LRQ4"/>
<dbReference type="Pfam" id="PF00440">
    <property type="entry name" value="TetR_N"/>
    <property type="match status" value="1"/>
</dbReference>
<dbReference type="Proteomes" id="UP000032900">
    <property type="component" value="Unassembled WGS sequence"/>
</dbReference>
<comment type="caution">
    <text evidence="4">The sequence shown here is derived from an EMBL/GenBank/DDBJ whole genome shotgun (WGS) entry which is preliminary data.</text>
</comment>
<keyword evidence="1 2" id="KW-0238">DNA-binding</keyword>
<dbReference type="SUPFAM" id="SSF46689">
    <property type="entry name" value="Homeodomain-like"/>
    <property type="match status" value="1"/>
</dbReference>
<evidence type="ECO:0000259" key="3">
    <source>
        <dbReference type="PROSITE" id="PS50977"/>
    </source>
</evidence>
<accession>A0A0E9LRQ4</accession>
<dbReference type="GO" id="GO:0000976">
    <property type="term" value="F:transcription cis-regulatory region binding"/>
    <property type="evidence" value="ECO:0007669"/>
    <property type="project" value="TreeGrafter"/>
</dbReference>
<dbReference type="OrthoDB" id="9789566at2"/>
<dbReference type="InterPro" id="IPR009057">
    <property type="entry name" value="Homeodomain-like_sf"/>
</dbReference>
<evidence type="ECO:0000256" key="2">
    <source>
        <dbReference type="PROSITE-ProRule" id="PRU00335"/>
    </source>
</evidence>
<evidence type="ECO:0000313" key="4">
    <source>
        <dbReference type="EMBL" id="GAO27958.1"/>
    </source>
</evidence>
<dbReference type="Gene3D" id="1.10.10.60">
    <property type="entry name" value="Homeodomain-like"/>
    <property type="match status" value="1"/>
</dbReference>
<dbReference type="GO" id="GO:0003700">
    <property type="term" value="F:DNA-binding transcription factor activity"/>
    <property type="evidence" value="ECO:0007669"/>
    <property type="project" value="TreeGrafter"/>
</dbReference>
<keyword evidence="5" id="KW-1185">Reference proteome</keyword>
<dbReference type="EMBL" id="BAZW01000001">
    <property type="protein sequence ID" value="GAO27958.1"/>
    <property type="molecule type" value="Genomic_DNA"/>
</dbReference>
<name>A0A0E9LRQ4_9BACT</name>
<dbReference type="InterPro" id="IPR050109">
    <property type="entry name" value="HTH-type_TetR-like_transc_reg"/>
</dbReference>
<gene>
    <name evidence="4" type="ORF">JCM15548_6</name>
</gene>
<evidence type="ECO:0000256" key="1">
    <source>
        <dbReference type="ARBA" id="ARBA00023125"/>
    </source>
</evidence>
<dbReference type="RefSeq" id="WP_062121840.1">
    <property type="nucleotide sequence ID" value="NZ_BAZW01000001.1"/>
</dbReference>
<dbReference type="PROSITE" id="PS50977">
    <property type="entry name" value="HTH_TETR_2"/>
    <property type="match status" value="1"/>
</dbReference>
<dbReference type="InterPro" id="IPR001647">
    <property type="entry name" value="HTH_TetR"/>
</dbReference>
<reference evidence="4 5" key="1">
    <citation type="journal article" date="2015" name="Microbes Environ.">
        <title>Distribution and evolution of nitrogen fixation genes in the phylum bacteroidetes.</title>
        <authorList>
            <person name="Inoue J."/>
            <person name="Oshima K."/>
            <person name="Suda W."/>
            <person name="Sakamoto M."/>
            <person name="Iino T."/>
            <person name="Noda S."/>
            <person name="Hongoh Y."/>
            <person name="Hattori M."/>
            <person name="Ohkuma M."/>
        </authorList>
    </citation>
    <scope>NUCLEOTIDE SEQUENCE [LARGE SCALE GENOMIC DNA]</scope>
    <source>
        <strain evidence="4">JCM 15548</strain>
    </source>
</reference>
<dbReference type="PRINTS" id="PR00455">
    <property type="entry name" value="HTHTETR"/>
</dbReference>
<proteinExistence type="predicted"/>
<feature type="domain" description="HTH tetR-type" evidence="3">
    <location>
        <begin position="13"/>
        <end position="73"/>
    </location>
</feature>
<dbReference type="STRING" id="1236989.JCM15548_6"/>
<evidence type="ECO:0000313" key="5">
    <source>
        <dbReference type="Proteomes" id="UP000032900"/>
    </source>
</evidence>
<protein>
    <submittedName>
        <fullName evidence="4">Transcriptional regulator, TetR family</fullName>
    </submittedName>
</protein>
<sequence length="202" mass="22797">MSLENSSLTPSQDANRTAILDASRDLFARFGYKKTTMEDIAMALRKGKSSLYYYFKNKEEIFQAVIELESELLHSKLQEVVKTGGDAAQKLRNYVTIRMETIGQLENYQKVLKEDLYGGYDFLGSYKQKGDELEEGLLKTILDEGVATHVFHVKNTRLGAIGIVTALRGLEIPLFRGSANAEDLSLQLDNILNILFYGVMKR</sequence>
<dbReference type="PANTHER" id="PTHR30055">
    <property type="entry name" value="HTH-TYPE TRANSCRIPTIONAL REGULATOR RUTR"/>
    <property type="match status" value="1"/>
</dbReference>
<dbReference type="Gene3D" id="1.10.357.10">
    <property type="entry name" value="Tetracycline Repressor, domain 2"/>
    <property type="match status" value="1"/>
</dbReference>
<organism evidence="4 5">
    <name type="scientific">Geofilum rubicundum JCM 15548</name>
    <dbReference type="NCBI Taxonomy" id="1236989"/>
    <lineage>
        <taxon>Bacteria</taxon>
        <taxon>Pseudomonadati</taxon>
        <taxon>Bacteroidota</taxon>
        <taxon>Bacteroidia</taxon>
        <taxon>Marinilabiliales</taxon>
        <taxon>Marinilabiliaceae</taxon>
        <taxon>Geofilum</taxon>
    </lineage>
</organism>
<dbReference type="PANTHER" id="PTHR30055:SF226">
    <property type="entry name" value="HTH-TYPE TRANSCRIPTIONAL REGULATOR PKSA"/>
    <property type="match status" value="1"/>
</dbReference>
<feature type="DNA-binding region" description="H-T-H motif" evidence="2">
    <location>
        <begin position="36"/>
        <end position="55"/>
    </location>
</feature>